<protein>
    <submittedName>
        <fullName evidence="2">Transcriptional regulator with XRE-family HTH domain</fullName>
    </submittedName>
</protein>
<dbReference type="InterPro" id="IPR010982">
    <property type="entry name" value="Lambda_DNA-bd_dom_sf"/>
</dbReference>
<sequence length="273" mass="31037">MSIRRSNDPSVKSLTIFGDELRERRMRAQVTQQQLADMTQFSRSLLAFIERGERTPSRNLAQRCDDALRADGELLHLWTQLTRDASPRWFRTWLEVEEEAHTLHTWQPLVIPGLLQTEDYARAVIRGEAGITTTQVEKAVNARLERQQIFAREAPPMLWAVIDEGVLHRPIGGRTIMRNQVRRLLDAIESPHIGIQVVPTTLGITTGLLGGFVIAQMPDTPDTVYIESATHGHVSTRPEDVKVIQSSYDTVRAEAQPQPHSIELIREAEKRWT</sequence>
<accession>A0A7X0IKL5</accession>
<reference evidence="2 3" key="1">
    <citation type="submission" date="2020-08" db="EMBL/GenBank/DDBJ databases">
        <title>Sequencing the genomes of 1000 actinobacteria strains.</title>
        <authorList>
            <person name="Klenk H.-P."/>
        </authorList>
    </citation>
    <scope>NUCLEOTIDE SEQUENCE [LARGE SCALE GENOMIC DNA]</scope>
    <source>
        <strain evidence="2 3">DSM 44936</strain>
    </source>
</reference>
<dbReference type="InterPro" id="IPR001387">
    <property type="entry name" value="Cro/C1-type_HTH"/>
</dbReference>
<name>A0A7X0IKL5_9ACTN</name>
<dbReference type="PROSITE" id="PS50943">
    <property type="entry name" value="HTH_CROC1"/>
    <property type="match status" value="1"/>
</dbReference>
<dbReference type="GO" id="GO:0003677">
    <property type="term" value="F:DNA binding"/>
    <property type="evidence" value="ECO:0007669"/>
    <property type="project" value="InterPro"/>
</dbReference>
<dbReference type="SUPFAM" id="SSF47413">
    <property type="entry name" value="lambda repressor-like DNA-binding domains"/>
    <property type="match status" value="1"/>
</dbReference>
<dbReference type="EMBL" id="JACHIU010000001">
    <property type="protein sequence ID" value="MBB6475407.1"/>
    <property type="molecule type" value="Genomic_DNA"/>
</dbReference>
<organism evidence="2 3">
    <name type="scientific">Sphaerisporangium rubeum</name>
    <dbReference type="NCBI Taxonomy" id="321317"/>
    <lineage>
        <taxon>Bacteria</taxon>
        <taxon>Bacillati</taxon>
        <taxon>Actinomycetota</taxon>
        <taxon>Actinomycetes</taxon>
        <taxon>Streptosporangiales</taxon>
        <taxon>Streptosporangiaceae</taxon>
        <taxon>Sphaerisporangium</taxon>
    </lineage>
</organism>
<evidence type="ECO:0000313" key="2">
    <source>
        <dbReference type="EMBL" id="MBB6475407.1"/>
    </source>
</evidence>
<proteinExistence type="predicted"/>
<gene>
    <name evidence="2" type="ORF">BJ992_004838</name>
</gene>
<feature type="domain" description="HTH cro/C1-type" evidence="1">
    <location>
        <begin position="21"/>
        <end position="75"/>
    </location>
</feature>
<evidence type="ECO:0000259" key="1">
    <source>
        <dbReference type="PROSITE" id="PS50943"/>
    </source>
</evidence>
<dbReference type="SMART" id="SM00530">
    <property type="entry name" value="HTH_XRE"/>
    <property type="match status" value="1"/>
</dbReference>
<dbReference type="Pfam" id="PF19054">
    <property type="entry name" value="DUF5753"/>
    <property type="match status" value="1"/>
</dbReference>
<keyword evidence="3" id="KW-1185">Reference proteome</keyword>
<dbReference type="Gene3D" id="1.10.260.40">
    <property type="entry name" value="lambda repressor-like DNA-binding domains"/>
    <property type="match status" value="1"/>
</dbReference>
<dbReference type="Pfam" id="PF13560">
    <property type="entry name" value="HTH_31"/>
    <property type="match status" value="1"/>
</dbReference>
<evidence type="ECO:0000313" key="3">
    <source>
        <dbReference type="Proteomes" id="UP000555564"/>
    </source>
</evidence>
<dbReference type="InterPro" id="IPR043917">
    <property type="entry name" value="DUF5753"/>
</dbReference>
<dbReference type="CDD" id="cd00093">
    <property type="entry name" value="HTH_XRE"/>
    <property type="match status" value="1"/>
</dbReference>
<dbReference type="RefSeq" id="WP_184984694.1">
    <property type="nucleotide sequence ID" value="NZ_BAAALO010000052.1"/>
</dbReference>
<dbReference type="Proteomes" id="UP000555564">
    <property type="component" value="Unassembled WGS sequence"/>
</dbReference>
<comment type="caution">
    <text evidence="2">The sequence shown here is derived from an EMBL/GenBank/DDBJ whole genome shotgun (WGS) entry which is preliminary data.</text>
</comment>
<dbReference type="AlphaFoldDB" id="A0A7X0IKL5"/>